<dbReference type="AlphaFoldDB" id="A0A1I4FSS3"/>
<protein>
    <submittedName>
        <fullName evidence="1">Uncharacterized protein</fullName>
    </submittedName>
</protein>
<accession>A0A1I4FSS3</accession>
<sequence>MSFPLPMSSNNGSDSDFSLASICYISRSGDPIRLTVEGNRLPKHAEFANRAERHPLASLAYLPKREDLFVFSLLQGQEILSNSDLPQQGSWWFLAAIRWL</sequence>
<evidence type="ECO:0000313" key="2">
    <source>
        <dbReference type="Proteomes" id="UP000323300"/>
    </source>
</evidence>
<reference evidence="1 2" key="1">
    <citation type="submission" date="2016-10" db="EMBL/GenBank/DDBJ databases">
        <authorList>
            <person name="Varghese N."/>
            <person name="Submissions S."/>
        </authorList>
    </citation>
    <scope>NUCLEOTIDE SEQUENCE [LARGE SCALE GENOMIC DNA]</scope>
    <source>
        <strain evidence="1 2">DSM 21822</strain>
    </source>
</reference>
<gene>
    <name evidence="1" type="ORF">SAMN04488498_1565</name>
</gene>
<dbReference type="Proteomes" id="UP000323300">
    <property type="component" value="Unassembled WGS sequence"/>
</dbReference>
<organism evidence="1 2">
    <name type="scientific">Neomesorhizobium albiziae</name>
    <dbReference type="NCBI Taxonomy" id="335020"/>
    <lineage>
        <taxon>Bacteria</taxon>
        <taxon>Pseudomonadati</taxon>
        <taxon>Pseudomonadota</taxon>
        <taxon>Alphaproteobacteria</taxon>
        <taxon>Hyphomicrobiales</taxon>
        <taxon>Phyllobacteriaceae</taxon>
        <taxon>Neomesorhizobium</taxon>
    </lineage>
</organism>
<name>A0A1I4FSS3_9HYPH</name>
<dbReference type="EMBL" id="FOSL01000056">
    <property type="protein sequence ID" value="SFL20340.1"/>
    <property type="molecule type" value="Genomic_DNA"/>
</dbReference>
<proteinExistence type="predicted"/>
<keyword evidence="2" id="KW-1185">Reference proteome</keyword>
<evidence type="ECO:0000313" key="1">
    <source>
        <dbReference type="EMBL" id="SFL20340.1"/>
    </source>
</evidence>